<dbReference type="EMBL" id="CP093345">
    <property type="protein sequence ID" value="WOG93060.1"/>
    <property type="molecule type" value="Genomic_DNA"/>
</dbReference>
<reference evidence="12" key="1">
    <citation type="journal article" date="2016" name="Nat. Genet.">
        <title>A high-quality carrot genome assembly provides new insights into carotenoid accumulation and asterid genome evolution.</title>
        <authorList>
            <person name="Iorizzo M."/>
            <person name="Ellison S."/>
            <person name="Senalik D."/>
            <person name="Zeng P."/>
            <person name="Satapoomin P."/>
            <person name="Huang J."/>
            <person name="Bowman M."/>
            <person name="Iovene M."/>
            <person name="Sanseverino W."/>
            <person name="Cavagnaro P."/>
            <person name="Yildiz M."/>
            <person name="Macko-Podgorni A."/>
            <person name="Moranska E."/>
            <person name="Grzebelus E."/>
            <person name="Grzebelus D."/>
            <person name="Ashrafi H."/>
            <person name="Zheng Z."/>
            <person name="Cheng S."/>
            <person name="Spooner D."/>
            <person name="Van Deynze A."/>
            <person name="Simon P."/>
        </authorList>
    </citation>
    <scope>NUCLEOTIDE SEQUENCE</scope>
    <source>
        <tissue evidence="12">Leaf</tissue>
    </source>
</reference>
<dbReference type="GO" id="GO:0004672">
    <property type="term" value="F:protein kinase activity"/>
    <property type="evidence" value="ECO:0007669"/>
    <property type="project" value="InterPro"/>
</dbReference>
<keyword evidence="13" id="KW-1185">Reference proteome</keyword>
<comment type="subcellular location">
    <subcellularLocation>
        <location evidence="1">Membrane</location>
    </subcellularLocation>
</comment>
<feature type="transmembrane region" description="Helical" evidence="9">
    <location>
        <begin position="272"/>
        <end position="294"/>
    </location>
</feature>
<dbReference type="FunFam" id="3.80.10.10:FF:000400">
    <property type="entry name" value="Nuclear pore complex protein NUP107"/>
    <property type="match status" value="1"/>
</dbReference>
<organism evidence="12 13">
    <name type="scientific">Daucus carota subsp. sativus</name>
    <name type="common">Carrot</name>
    <dbReference type="NCBI Taxonomy" id="79200"/>
    <lineage>
        <taxon>Eukaryota</taxon>
        <taxon>Viridiplantae</taxon>
        <taxon>Streptophyta</taxon>
        <taxon>Embryophyta</taxon>
        <taxon>Tracheophyta</taxon>
        <taxon>Spermatophyta</taxon>
        <taxon>Magnoliopsida</taxon>
        <taxon>eudicotyledons</taxon>
        <taxon>Gunneridae</taxon>
        <taxon>Pentapetalae</taxon>
        <taxon>asterids</taxon>
        <taxon>campanulids</taxon>
        <taxon>Apiales</taxon>
        <taxon>Apiaceae</taxon>
        <taxon>Apioideae</taxon>
        <taxon>Scandiceae</taxon>
        <taxon>Daucinae</taxon>
        <taxon>Daucus</taxon>
        <taxon>Daucus sect. Daucus</taxon>
    </lineage>
</organism>
<evidence type="ECO:0000313" key="12">
    <source>
        <dbReference type="EMBL" id="WOG93060.1"/>
    </source>
</evidence>
<dbReference type="Gene3D" id="1.10.510.10">
    <property type="entry name" value="Transferase(Phosphotransferase) domain 1"/>
    <property type="match status" value="1"/>
</dbReference>
<dbReference type="Pfam" id="PF00560">
    <property type="entry name" value="LRR_1"/>
    <property type="match status" value="2"/>
</dbReference>
<dbReference type="Gene3D" id="3.80.10.10">
    <property type="entry name" value="Ribonuclease Inhibitor"/>
    <property type="match status" value="2"/>
</dbReference>
<evidence type="ECO:0000256" key="6">
    <source>
        <dbReference type="ARBA" id="ARBA00022989"/>
    </source>
</evidence>
<dbReference type="KEGG" id="dcr:108215180"/>
<evidence type="ECO:0000256" key="4">
    <source>
        <dbReference type="ARBA" id="ARBA00022729"/>
    </source>
</evidence>
<dbReference type="InterPro" id="IPR032675">
    <property type="entry name" value="LRR_dom_sf"/>
</dbReference>
<proteinExistence type="predicted"/>
<keyword evidence="7 9" id="KW-0472">Membrane</keyword>
<evidence type="ECO:0000256" key="2">
    <source>
        <dbReference type="ARBA" id="ARBA00022614"/>
    </source>
</evidence>
<dbReference type="GO" id="GO:0005524">
    <property type="term" value="F:ATP binding"/>
    <property type="evidence" value="ECO:0007669"/>
    <property type="project" value="InterPro"/>
</dbReference>
<reference evidence="12" key="2">
    <citation type="submission" date="2022-03" db="EMBL/GenBank/DDBJ databases">
        <title>Draft title - Genomic analysis of global carrot germplasm unveils the trajectory of domestication and the origin of high carotenoid orange carrot.</title>
        <authorList>
            <person name="Iorizzo M."/>
            <person name="Ellison S."/>
            <person name="Senalik D."/>
            <person name="Macko-Podgorni A."/>
            <person name="Grzebelus D."/>
            <person name="Bostan H."/>
            <person name="Rolling W."/>
            <person name="Curaba J."/>
            <person name="Simon P."/>
        </authorList>
    </citation>
    <scope>NUCLEOTIDE SEQUENCE</scope>
    <source>
        <tissue evidence="12">Leaf</tissue>
    </source>
</reference>
<evidence type="ECO:0000256" key="5">
    <source>
        <dbReference type="ARBA" id="ARBA00022737"/>
    </source>
</evidence>
<dbReference type="GO" id="GO:0016020">
    <property type="term" value="C:membrane"/>
    <property type="evidence" value="ECO:0007669"/>
    <property type="project" value="UniProtKB-SubCell"/>
</dbReference>
<evidence type="ECO:0000256" key="8">
    <source>
        <dbReference type="SAM" id="MobiDB-lite"/>
    </source>
</evidence>
<feature type="signal peptide" evidence="10">
    <location>
        <begin position="1"/>
        <end position="18"/>
    </location>
</feature>
<dbReference type="InterPro" id="IPR011009">
    <property type="entry name" value="Kinase-like_dom_sf"/>
</dbReference>
<dbReference type="InterPro" id="IPR013210">
    <property type="entry name" value="LRR_N_plant-typ"/>
</dbReference>
<evidence type="ECO:0000313" key="13">
    <source>
        <dbReference type="Proteomes" id="UP000077755"/>
    </source>
</evidence>
<dbReference type="InterPro" id="IPR001245">
    <property type="entry name" value="Ser-Thr/Tyr_kinase_cat_dom"/>
</dbReference>
<dbReference type="Gene3D" id="3.30.200.20">
    <property type="entry name" value="Phosphorylase Kinase, domain 1"/>
    <property type="match status" value="1"/>
</dbReference>
<keyword evidence="6 9" id="KW-1133">Transmembrane helix</keyword>
<evidence type="ECO:0000256" key="10">
    <source>
        <dbReference type="SAM" id="SignalP"/>
    </source>
</evidence>
<dbReference type="Pfam" id="PF08263">
    <property type="entry name" value="LRRNT_2"/>
    <property type="match status" value="1"/>
</dbReference>
<dbReference type="InterPro" id="IPR001611">
    <property type="entry name" value="Leu-rich_rpt"/>
</dbReference>
<dbReference type="SUPFAM" id="SSF52058">
    <property type="entry name" value="L domain-like"/>
    <property type="match status" value="1"/>
</dbReference>
<dbReference type="PANTHER" id="PTHR48007">
    <property type="entry name" value="LEUCINE-RICH REPEAT RECEPTOR-LIKE PROTEIN KINASE PXC1"/>
    <property type="match status" value="1"/>
</dbReference>
<evidence type="ECO:0000256" key="3">
    <source>
        <dbReference type="ARBA" id="ARBA00022692"/>
    </source>
</evidence>
<evidence type="ECO:0000256" key="1">
    <source>
        <dbReference type="ARBA" id="ARBA00004370"/>
    </source>
</evidence>
<feature type="region of interest" description="Disordered" evidence="8">
    <location>
        <begin position="236"/>
        <end position="263"/>
    </location>
</feature>
<accession>A0AAF1AUT4</accession>
<protein>
    <recommendedName>
        <fullName evidence="11">Protein kinase domain-containing protein</fullName>
    </recommendedName>
</protein>
<sequence length="647" mass="71048">MTRHRIFLLLLLVPLLTAQSPLSNDADALFAFKTAADAHNKLNYTLRDSVNYCQWRGVKCAQGRVVRLVLNSFKLGGTFPPNTLSNLNQLRVLSLPNNSLTGPIPQLAQLVNLKTLFLHHNSFSGNFPVSLVSLHRLIFLDLSHNNLSGSLPVNLTLLDRLYSLRLNWNRFNGSIPPLNQSLLDVFDVSGNNLTGAIPVTPTLSRFSRSSFLFNPNLCGKILNKICRSTSSPFFDSGGEGGDNASPPSPFLQNEQGVILSPPSSKKHNKTGVILGFVIGVLILIAAILSALAYFKNQRRQQVECKSTSFEEVENENVNADSSGRTNAVQVIGSELQVVQKKVGVARREKSGNLIFCDGETPFCSLEQLMRASAELLGRGSIGTTYKAVMDNQLTVTVKRLDAGKTAVTSGEVFERHLEAVGGLRHPNLVPVRAYFQAKQERLIIYDYQPNGSLNNLIHGSRSSRAKPLHWTSCLKIAEDVALGLAYIHQASRLVHGNLKSSNILLGSDFEACLTDYCLSVLAISAPSEDLNSDSCKAPEIRKSSRQATTSSDVYSFGILLLELLTGKPPSQHPYLMPADMANWVRAMREDDGGEDKLLQMLVEVASICSLTSPEQRPTMRQVVKTIQEIKENALIEDTGTEGYIEYI</sequence>
<dbReference type="PROSITE" id="PS50011">
    <property type="entry name" value="PROTEIN_KINASE_DOM"/>
    <property type="match status" value="1"/>
</dbReference>
<dbReference type="Pfam" id="PF07714">
    <property type="entry name" value="PK_Tyr_Ser-Thr"/>
    <property type="match status" value="1"/>
</dbReference>
<evidence type="ECO:0000259" key="11">
    <source>
        <dbReference type="PROSITE" id="PS50011"/>
    </source>
</evidence>
<keyword evidence="4 10" id="KW-0732">Signal</keyword>
<feature type="chain" id="PRO_5042143083" description="Protein kinase domain-containing protein" evidence="10">
    <location>
        <begin position="19"/>
        <end position="647"/>
    </location>
</feature>
<feature type="domain" description="Protein kinase" evidence="11">
    <location>
        <begin position="370"/>
        <end position="635"/>
    </location>
</feature>
<dbReference type="PANTHER" id="PTHR48007:SF50">
    <property type="entry name" value="PROTEIN KINASE DOMAIN-CONTAINING PROTEIN"/>
    <property type="match status" value="1"/>
</dbReference>
<keyword evidence="3 9" id="KW-0812">Transmembrane</keyword>
<gene>
    <name evidence="12" type="ORF">DCAR_0312340</name>
</gene>
<evidence type="ECO:0000256" key="7">
    <source>
        <dbReference type="ARBA" id="ARBA00023136"/>
    </source>
</evidence>
<name>A0AAF1AUT4_DAUCS</name>
<evidence type="ECO:0000256" key="9">
    <source>
        <dbReference type="SAM" id="Phobius"/>
    </source>
</evidence>
<dbReference type="SUPFAM" id="SSF56112">
    <property type="entry name" value="Protein kinase-like (PK-like)"/>
    <property type="match status" value="1"/>
</dbReference>
<dbReference type="InterPro" id="IPR046959">
    <property type="entry name" value="PRK1-6/SRF4-like"/>
</dbReference>
<dbReference type="AlphaFoldDB" id="A0AAF1AUT4"/>
<keyword evidence="5" id="KW-0677">Repeat</keyword>
<dbReference type="Proteomes" id="UP000077755">
    <property type="component" value="Chromosome 3"/>
</dbReference>
<keyword evidence="2" id="KW-0433">Leucine-rich repeat</keyword>
<dbReference type="InterPro" id="IPR000719">
    <property type="entry name" value="Prot_kinase_dom"/>
</dbReference>